<dbReference type="InterPro" id="IPR027417">
    <property type="entry name" value="P-loop_NTPase"/>
</dbReference>
<dbReference type="Pfam" id="PF00910">
    <property type="entry name" value="RNA_helicase"/>
    <property type="match status" value="1"/>
</dbReference>
<feature type="compositionally biased region" description="Basic and acidic residues" evidence="1">
    <location>
        <begin position="45"/>
        <end position="55"/>
    </location>
</feature>
<organism evidence="3 4">
    <name type="scientific">Onchocerca volvulus</name>
    <dbReference type="NCBI Taxonomy" id="6282"/>
    <lineage>
        <taxon>Eukaryota</taxon>
        <taxon>Metazoa</taxon>
        <taxon>Ecdysozoa</taxon>
        <taxon>Nematoda</taxon>
        <taxon>Chromadorea</taxon>
        <taxon>Rhabditida</taxon>
        <taxon>Spirurina</taxon>
        <taxon>Spiruromorpha</taxon>
        <taxon>Filarioidea</taxon>
        <taxon>Onchocercidae</taxon>
        <taxon>Onchocerca</taxon>
    </lineage>
</organism>
<evidence type="ECO:0000256" key="1">
    <source>
        <dbReference type="SAM" id="MobiDB-lite"/>
    </source>
</evidence>
<proteinExistence type="predicted"/>
<sequence>SSVSQHCNPNYQGAHTSNRLEGPIIRTSRIVVKRQYTRKSVPDQPKTEKEDRKEPTELYLIIGETGIGKTTFATKLSKSHYIKTANMGPWWDDYEQQEVVILDDFYG</sequence>
<evidence type="ECO:0000259" key="2">
    <source>
        <dbReference type="Pfam" id="PF00910"/>
    </source>
</evidence>
<feature type="domain" description="Helicase superfamily 3 single-stranded DNA/RNA virus" evidence="2">
    <location>
        <begin position="60"/>
        <end position="106"/>
    </location>
</feature>
<dbReference type="EMBL" id="CMVM020000043">
    <property type="status" value="NOT_ANNOTATED_CDS"/>
    <property type="molecule type" value="Genomic_DNA"/>
</dbReference>
<reference evidence="3" key="2">
    <citation type="submission" date="2022-06" db="UniProtKB">
        <authorList>
            <consortium name="EnsemblMetazoa"/>
        </authorList>
    </citation>
    <scope>IDENTIFICATION</scope>
</reference>
<dbReference type="AlphaFoldDB" id="A0A8R1XS69"/>
<feature type="region of interest" description="Disordered" evidence="1">
    <location>
        <begin position="35"/>
        <end position="55"/>
    </location>
</feature>
<dbReference type="InterPro" id="IPR000605">
    <property type="entry name" value="Helicase_SF3_ssDNA/RNA_vir"/>
</dbReference>
<dbReference type="SUPFAM" id="SSF52540">
    <property type="entry name" value="P-loop containing nucleoside triphosphate hydrolases"/>
    <property type="match status" value="1"/>
</dbReference>
<evidence type="ECO:0000313" key="3">
    <source>
        <dbReference type="EnsemblMetazoa" id="OVOC1445.1"/>
    </source>
</evidence>
<accession>A0A8R1XS69</accession>
<dbReference type="Proteomes" id="UP000024404">
    <property type="component" value="Unassembled WGS sequence"/>
</dbReference>
<evidence type="ECO:0000313" key="4">
    <source>
        <dbReference type="Proteomes" id="UP000024404"/>
    </source>
</evidence>
<dbReference type="GO" id="GO:0003724">
    <property type="term" value="F:RNA helicase activity"/>
    <property type="evidence" value="ECO:0007669"/>
    <property type="project" value="InterPro"/>
</dbReference>
<keyword evidence="4" id="KW-1185">Reference proteome</keyword>
<feature type="region of interest" description="Disordered" evidence="1">
    <location>
        <begin position="1"/>
        <end position="20"/>
    </location>
</feature>
<dbReference type="EnsemblMetazoa" id="OVOC1445.1">
    <property type="protein sequence ID" value="OVOC1445.1"/>
    <property type="gene ID" value="WBGene00238254"/>
</dbReference>
<reference evidence="4" key="1">
    <citation type="submission" date="2013-10" db="EMBL/GenBank/DDBJ databases">
        <title>Genome sequencing of Onchocerca volvulus.</title>
        <authorList>
            <person name="Cotton J."/>
            <person name="Tsai J."/>
            <person name="Stanley E."/>
            <person name="Tracey A."/>
            <person name="Holroyd N."/>
            <person name="Lustigman S."/>
            <person name="Berriman M."/>
        </authorList>
    </citation>
    <scope>NUCLEOTIDE SEQUENCE</scope>
</reference>
<feature type="compositionally biased region" description="Polar residues" evidence="1">
    <location>
        <begin position="1"/>
        <end position="19"/>
    </location>
</feature>
<protein>
    <submittedName>
        <fullName evidence="3">RNA_helicase domain-containing protein</fullName>
    </submittedName>
</protein>
<name>A0A8R1XS69_ONCVO</name>
<dbReference type="GO" id="GO:0003723">
    <property type="term" value="F:RNA binding"/>
    <property type="evidence" value="ECO:0007669"/>
    <property type="project" value="InterPro"/>
</dbReference>